<gene>
    <name evidence="4" type="ORF">BN996_00206</name>
</gene>
<organism evidence="4 5">
    <name type="scientific">Haloferax massiliensis</name>
    <dbReference type="NCBI Taxonomy" id="1476858"/>
    <lineage>
        <taxon>Archaea</taxon>
        <taxon>Methanobacteriati</taxon>
        <taxon>Methanobacteriota</taxon>
        <taxon>Stenosarchaea group</taxon>
        <taxon>Halobacteria</taxon>
        <taxon>Halobacteriales</taxon>
        <taxon>Haloferacaceae</taxon>
        <taxon>Haloferax</taxon>
    </lineage>
</organism>
<dbReference type="InterPro" id="IPR006905">
    <property type="entry name" value="Flavin_halogenase"/>
</dbReference>
<keyword evidence="1" id="KW-0560">Oxidoreductase</keyword>
<accession>A0A0D6JMC9</accession>
<evidence type="ECO:0000256" key="1">
    <source>
        <dbReference type="ARBA" id="ARBA00023002"/>
    </source>
</evidence>
<dbReference type="EMBL" id="CSTE01000001">
    <property type="protein sequence ID" value="CQR48758.1"/>
    <property type="molecule type" value="Genomic_DNA"/>
</dbReference>
<evidence type="ECO:0000256" key="2">
    <source>
        <dbReference type="ARBA" id="ARBA00023033"/>
    </source>
</evidence>
<dbReference type="AlphaFoldDB" id="A0A0D6JMC9"/>
<dbReference type="Gene3D" id="3.50.50.60">
    <property type="entry name" value="FAD/NAD(P)-binding domain"/>
    <property type="match status" value="1"/>
</dbReference>
<sequence length="569" mass="63522">MERTGQTDAGNGNRQHGRRGDRGDGESPPPNSYDVVGGGSGMSASLTAMILGKHGLDVVMLEAGSHPRFAVGEAMLPQSSMWMWILGEYHGIPEIQYLSDTNEIVDNVTSSCGIKHSIGFAYHEPDRGVTADHSHQLIPPSLPFYSESHLLRSEVDQYLVAAAQRYGVEYVDETEITGVDIGRDEVSVTTERGVIEAAFYVDGTGGNSILAEKRGYRENAPELETDSRAIFTHVGGLAPFDELLDEAARPGQSNRLHDGTLHHVFDGGWMWIIPFDNFERSEANKVSVGLVLDRAQYPTDESVSAEREARRIIAEFPDIERHLESATPVRPWVRTGRLQRTASQSAGHRHYLTNNTYGFVDPLYAVGLVNTLESVFVSTNVLLDAFENGEFSATRFAPIDEMHRHQLATNDRVISNAYKSMGDFRLWNAWTQMWLGQVLFHDLYIQRHCFNYLATGRPDEFDSLLAEPSPGDGAPFVPQKSEMHRRMAEILDVYRAGDASADEAAGLLFAELRQADWLPKHIYDWGDERARHVDFSDPELVGKLIQWGKTESPDQLREGLFDFPVPEMA</sequence>
<dbReference type="InterPro" id="IPR036188">
    <property type="entry name" value="FAD/NAD-bd_sf"/>
</dbReference>
<protein>
    <submittedName>
        <fullName evidence="4">Tryptophan halogenase</fullName>
    </submittedName>
</protein>
<dbReference type="GO" id="GO:0004497">
    <property type="term" value="F:monooxygenase activity"/>
    <property type="evidence" value="ECO:0007669"/>
    <property type="project" value="UniProtKB-KW"/>
</dbReference>
<dbReference type="PANTHER" id="PTHR43747:SF5">
    <property type="entry name" value="FAD-BINDING DOMAIN-CONTAINING PROTEIN"/>
    <property type="match status" value="1"/>
</dbReference>
<evidence type="ECO:0000256" key="3">
    <source>
        <dbReference type="SAM" id="MobiDB-lite"/>
    </source>
</evidence>
<dbReference type="RefSeq" id="WP_226908671.1">
    <property type="nucleotide sequence ID" value="NZ_CABLRR010000001.1"/>
</dbReference>
<dbReference type="PANTHER" id="PTHR43747">
    <property type="entry name" value="FAD-BINDING PROTEIN"/>
    <property type="match status" value="1"/>
</dbReference>
<name>A0A0D6JMC9_9EURY</name>
<evidence type="ECO:0000313" key="5">
    <source>
        <dbReference type="Proteomes" id="UP000198902"/>
    </source>
</evidence>
<dbReference type="Pfam" id="PF04820">
    <property type="entry name" value="Trp_halogenase"/>
    <property type="match status" value="1"/>
</dbReference>
<reference evidence="5" key="1">
    <citation type="submission" date="2015-03" db="EMBL/GenBank/DDBJ databases">
        <authorList>
            <person name="Urmite Genomes"/>
        </authorList>
    </citation>
    <scope>NUCLEOTIDE SEQUENCE [LARGE SCALE GENOMIC DNA]</scope>
    <source>
        <strain evidence="5">Arc-Hr</strain>
    </source>
</reference>
<evidence type="ECO:0000313" key="4">
    <source>
        <dbReference type="EMBL" id="CQR48758.1"/>
    </source>
</evidence>
<keyword evidence="5" id="KW-1185">Reference proteome</keyword>
<dbReference type="SUPFAM" id="SSF51905">
    <property type="entry name" value="FAD/NAD(P)-binding domain"/>
    <property type="match status" value="1"/>
</dbReference>
<keyword evidence="2" id="KW-0503">Monooxygenase</keyword>
<dbReference type="InterPro" id="IPR050816">
    <property type="entry name" value="Flavin-dep_Halogenase_NPB"/>
</dbReference>
<feature type="region of interest" description="Disordered" evidence="3">
    <location>
        <begin position="1"/>
        <end position="38"/>
    </location>
</feature>
<dbReference type="Proteomes" id="UP000198902">
    <property type="component" value="Unassembled WGS sequence"/>
</dbReference>
<proteinExistence type="predicted"/>